<name>A0A7R8WZT5_9CRUS</name>
<evidence type="ECO:0008006" key="4">
    <source>
        <dbReference type="Google" id="ProtNLM"/>
    </source>
</evidence>
<dbReference type="Proteomes" id="UP000677054">
    <property type="component" value="Unassembled WGS sequence"/>
</dbReference>
<proteinExistence type="predicted"/>
<evidence type="ECO:0000256" key="1">
    <source>
        <dbReference type="SAM" id="SignalP"/>
    </source>
</evidence>
<organism evidence="2">
    <name type="scientific">Darwinula stevensoni</name>
    <dbReference type="NCBI Taxonomy" id="69355"/>
    <lineage>
        <taxon>Eukaryota</taxon>
        <taxon>Metazoa</taxon>
        <taxon>Ecdysozoa</taxon>
        <taxon>Arthropoda</taxon>
        <taxon>Crustacea</taxon>
        <taxon>Oligostraca</taxon>
        <taxon>Ostracoda</taxon>
        <taxon>Podocopa</taxon>
        <taxon>Podocopida</taxon>
        <taxon>Darwinulocopina</taxon>
        <taxon>Darwinuloidea</taxon>
        <taxon>Darwinulidae</taxon>
        <taxon>Darwinula</taxon>
    </lineage>
</organism>
<feature type="signal peptide" evidence="1">
    <location>
        <begin position="1"/>
        <end position="29"/>
    </location>
</feature>
<dbReference type="AlphaFoldDB" id="A0A7R8WZT5"/>
<protein>
    <recommendedName>
        <fullName evidence="4">Secreted protein</fullName>
    </recommendedName>
</protein>
<dbReference type="EMBL" id="CAJPEV010000096">
    <property type="protein sequence ID" value="CAG0880490.1"/>
    <property type="molecule type" value="Genomic_DNA"/>
</dbReference>
<evidence type="ECO:0000313" key="3">
    <source>
        <dbReference type="Proteomes" id="UP000677054"/>
    </source>
</evidence>
<gene>
    <name evidence="2" type="ORF">DSTB1V02_LOCUS1099</name>
</gene>
<reference evidence="2" key="1">
    <citation type="submission" date="2020-11" db="EMBL/GenBank/DDBJ databases">
        <authorList>
            <person name="Tran Van P."/>
        </authorList>
    </citation>
    <scope>NUCLEOTIDE SEQUENCE</scope>
</reference>
<feature type="chain" id="PRO_5036402378" description="Secreted protein" evidence="1">
    <location>
        <begin position="30"/>
        <end position="137"/>
    </location>
</feature>
<dbReference type="EMBL" id="LR899613">
    <property type="protein sequence ID" value="CAD7241097.1"/>
    <property type="molecule type" value="Genomic_DNA"/>
</dbReference>
<sequence>MSRAVNCMMHVASLATLLCYHGGIPLVQANQGNGNPSDDASGWPTSPTAIVADRLAAVTALASSPFRWIGSVSRRRRTSRMASLEVCLLFTRAFRVDRIFIDPKAEIKFCEKNRSRNEVKANGRIHPKSQFYNYHRV</sequence>
<accession>A0A7R8WZT5</accession>
<keyword evidence="3" id="KW-1185">Reference proteome</keyword>
<evidence type="ECO:0000313" key="2">
    <source>
        <dbReference type="EMBL" id="CAD7241097.1"/>
    </source>
</evidence>
<keyword evidence="1" id="KW-0732">Signal</keyword>